<accession>A0A8T0UNS4</accession>
<sequence length="111" mass="11930">MYVCMYTSLIMRSAPYGRRRSARSPGASCGRWRPAPGSPRPARRAASSPRPPPPPPPRAASHPPRGRGRLAGSPRAAGATGWRRPRGPAPPTPRRPWRAAKPVASRGRARG</sequence>
<organism evidence="2 3">
    <name type="scientific">Panicum virgatum</name>
    <name type="common">Blackwell switchgrass</name>
    <dbReference type="NCBI Taxonomy" id="38727"/>
    <lineage>
        <taxon>Eukaryota</taxon>
        <taxon>Viridiplantae</taxon>
        <taxon>Streptophyta</taxon>
        <taxon>Embryophyta</taxon>
        <taxon>Tracheophyta</taxon>
        <taxon>Spermatophyta</taxon>
        <taxon>Magnoliopsida</taxon>
        <taxon>Liliopsida</taxon>
        <taxon>Poales</taxon>
        <taxon>Poaceae</taxon>
        <taxon>PACMAD clade</taxon>
        <taxon>Panicoideae</taxon>
        <taxon>Panicodae</taxon>
        <taxon>Paniceae</taxon>
        <taxon>Panicinae</taxon>
        <taxon>Panicum</taxon>
        <taxon>Panicum sect. Hiantes</taxon>
    </lineage>
</organism>
<feature type="compositionally biased region" description="Low complexity" evidence="1">
    <location>
        <begin position="23"/>
        <end position="35"/>
    </location>
</feature>
<evidence type="ECO:0000256" key="1">
    <source>
        <dbReference type="SAM" id="MobiDB-lite"/>
    </source>
</evidence>
<feature type="compositionally biased region" description="Pro residues" evidence="1">
    <location>
        <begin position="49"/>
        <end position="58"/>
    </location>
</feature>
<keyword evidence="3" id="KW-1185">Reference proteome</keyword>
<protein>
    <submittedName>
        <fullName evidence="2">Uncharacterized protein</fullName>
    </submittedName>
</protein>
<dbReference type="EMBL" id="CM029042">
    <property type="protein sequence ID" value="KAG2622483.1"/>
    <property type="molecule type" value="Genomic_DNA"/>
</dbReference>
<gene>
    <name evidence="2" type="ORF">PVAP13_3NG264201</name>
</gene>
<dbReference type="AlphaFoldDB" id="A0A8T0UNS4"/>
<feature type="region of interest" description="Disordered" evidence="1">
    <location>
        <begin position="13"/>
        <end position="111"/>
    </location>
</feature>
<proteinExistence type="predicted"/>
<comment type="caution">
    <text evidence="2">The sequence shown here is derived from an EMBL/GenBank/DDBJ whole genome shotgun (WGS) entry which is preliminary data.</text>
</comment>
<reference evidence="2" key="1">
    <citation type="submission" date="2020-05" db="EMBL/GenBank/DDBJ databases">
        <title>WGS assembly of Panicum virgatum.</title>
        <authorList>
            <person name="Lovell J.T."/>
            <person name="Jenkins J."/>
            <person name="Shu S."/>
            <person name="Juenger T.E."/>
            <person name="Schmutz J."/>
        </authorList>
    </citation>
    <scope>NUCLEOTIDE SEQUENCE</scope>
    <source>
        <strain evidence="2">AP13</strain>
    </source>
</reference>
<dbReference type="Proteomes" id="UP000823388">
    <property type="component" value="Chromosome 3N"/>
</dbReference>
<evidence type="ECO:0000313" key="3">
    <source>
        <dbReference type="Proteomes" id="UP000823388"/>
    </source>
</evidence>
<evidence type="ECO:0000313" key="2">
    <source>
        <dbReference type="EMBL" id="KAG2622483.1"/>
    </source>
</evidence>
<name>A0A8T0UNS4_PANVG</name>